<dbReference type="STRING" id="341663.Q0CNU7"/>
<evidence type="ECO:0000256" key="7">
    <source>
        <dbReference type="SAM" id="MobiDB-lite"/>
    </source>
</evidence>
<keyword evidence="4 8" id="KW-0812">Transmembrane</keyword>
<feature type="transmembrane region" description="Helical" evidence="8">
    <location>
        <begin position="298"/>
        <end position="317"/>
    </location>
</feature>
<feature type="region of interest" description="Disordered" evidence="7">
    <location>
        <begin position="1"/>
        <end position="40"/>
    </location>
</feature>
<feature type="domain" description="Major facilitator superfamily (MFS) profile" evidence="9">
    <location>
        <begin position="205"/>
        <end position="428"/>
    </location>
</feature>
<dbReference type="HOGENOM" id="CLU_001265_1_0_1"/>
<evidence type="ECO:0000256" key="8">
    <source>
        <dbReference type="SAM" id="Phobius"/>
    </source>
</evidence>
<evidence type="ECO:0000256" key="5">
    <source>
        <dbReference type="ARBA" id="ARBA00022989"/>
    </source>
</evidence>
<dbReference type="GeneID" id="4320042"/>
<dbReference type="InterPro" id="IPR050327">
    <property type="entry name" value="Proton-linked_MCT"/>
</dbReference>
<organism evidence="10 11">
    <name type="scientific">Aspergillus terreus (strain NIH 2624 / FGSC A1156)</name>
    <dbReference type="NCBI Taxonomy" id="341663"/>
    <lineage>
        <taxon>Eukaryota</taxon>
        <taxon>Fungi</taxon>
        <taxon>Dikarya</taxon>
        <taxon>Ascomycota</taxon>
        <taxon>Pezizomycotina</taxon>
        <taxon>Eurotiomycetes</taxon>
        <taxon>Eurotiomycetidae</taxon>
        <taxon>Eurotiales</taxon>
        <taxon>Aspergillaceae</taxon>
        <taxon>Aspergillus</taxon>
        <taxon>Aspergillus subgen. Circumdati</taxon>
    </lineage>
</organism>
<dbReference type="PANTHER" id="PTHR11360:SF224">
    <property type="entry name" value="MAJOR FACILITATOR SUPERFAMILY (MFS) PROFILE DOMAIN-CONTAINING PROTEIN-RELATED"/>
    <property type="match status" value="1"/>
</dbReference>
<evidence type="ECO:0000256" key="6">
    <source>
        <dbReference type="ARBA" id="ARBA00023136"/>
    </source>
</evidence>
<dbReference type="SUPFAM" id="SSF103473">
    <property type="entry name" value="MFS general substrate transporter"/>
    <property type="match status" value="1"/>
</dbReference>
<dbReference type="InterPro" id="IPR011701">
    <property type="entry name" value="MFS"/>
</dbReference>
<feature type="transmembrane region" description="Helical" evidence="8">
    <location>
        <begin position="359"/>
        <end position="382"/>
    </location>
</feature>
<keyword evidence="3" id="KW-0813">Transport</keyword>
<dbReference type="RefSeq" id="XP_001213815.1">
    <property type="nucleotide sequence ID" value="XM_001213815.1"/>
</dbReference>
<feature type="transmembrane region" description="Helical" evidence="8">
    <location>
        <begin position="206"/>
        <end position="226"/>
    </location>
</feature>
<feature type="transmembrane region" description="Helical" evidence="8">
    <location>
        <begin position="117"/>
        <end position="136"/>
    </location>
</feature>
<comment type="similarity">
    <text evidence="2">Belongs to the major facilitator superfamily. Monocarboxylate porter (TC 2.A.1.13) family.</text>
</comment>
<dbReference type="Gene3D" id="1.20.1250.20">
    <property type="entry name" value="MFS general substrate transporter like domains"/>
    <property type="match status" value="2"/>
</dbReference>
<feature type="transmembrane region" description="Helical" evidence="8">
    <location>
        <begin position="174"/>
        <end position="194"/>
    </location>
</feature>
<feature type="transmembrane region" description="Helical" evidence="8">
    <location>
        <begin position="91"/>
        <end position="110"/>
    </location>
</feature>
<evidence type="ECO:0000313" key="11">
    <source>
        <dbReference type="Proteomes" id="UP000007963"/>
    </source>
</evidence>
<dbReference type="PANTHER" id="PTHR11360">
    <property type="entry name" value="MONOCARBOXYLATE TRANSPORTER"/>
    <property type="match status" value="1"/>
</dbReference>
<evidence type="ECO:0000259" key="9">
    <source>
        <dbReference type="PROSITE" id="PS50850"/>
    </source>
</evidence>
<keyword evidence="5 8" id="KW-1133">Transmembrane helix</keyword>
<dbReference type="Proteomes" id="UP000007963">
    <property type="component" value="Unassembled WGS sequence"/>
</dbReference>
<evidence type="ECO:0000256" key="1">
    <source>
        <dbReference type="ARBA" id="ARBA00004141"/>
    </source>
</evidence>
<evidence type="ECO:0000256" key="2">
    <source>
        <dbReference type="ARBA" id="ARBA00006727"/>
    </source>
</evidence>
<sequence>MSEQAASPRRPVDDVSVQTSLEQGLPKDEEKHDEKQDPPPKEGTLKAYLALLAGFLGLFVSFGWVNCVALFQAEYEANQLKNYSSSEISWIPSIEFFLLLFLSPVSGYLFDNFGPRLPVFIGGLLQVFGLMMTSLSSKYYQIMLSQSIVAGIGPSLLFNPCITAPMTYFRRARALAGGVTVAGSSVGGVVFPLMVNHLLPKIGFAWTMRVCAFLVLGLWVIVVATISSNIPHKRRQFNFRNVTGNVYDYGSESRSHNERVEVGHHMSVSPLRCVLTSRQYSFLGRTIPNMLADKYGRFNILIVMLVLTNVVLLAVWLPGKSNAAIIVFAALFGVGSGACIGLAPVLIMNLTPSHSDVGFRMGAALAVGGIAALTSPPIGGAISARSGGTYDNAFIFAAANGFVATAVLIILRGRAVGWSLFAKEGAKK</sequence>
<evidence type="ECO:0000256" key="3">
    <source>
        <dbReference type="ARBA" id="ARBA00022448"/>
    </source>
</evidence>
<evidence type="ECO:0000256" key="4">
    <source>
        <dbReference type="ARBA" id="ARBA00022692"/>
    </source>
</evidence>
<dbReference type="GO" id="GO:0016020">
    <property type="term" value="C:membrane"/>
    <property type="evidence" value="ECO:0007669"/>
    <property type="project" value="UniProtKB-SubCell"/>
</dbReference>
<name>Q0CNU7_ASPTN</name>
<dbReference type="AlphaFoldDB" id="Q0CNU7"/>
<dbReference type="PROSITE" id="PS50850">
    <property type="entry name" value="MFS"/>
    <property type="match status" value="1"/>
</dbReference>
<proteinExistence type="inferred from homology"/>
<gene>
    <name evidence="10" type="ORF">ATEG_04637</name>
</gene>
<feature type="transmembrane region" description="Helical" evidence="8">
    <location>
        <begin position="323"/>
        <end position="347"/>
    </location>
</feature>
<dbReference type="EMBL" id="CH476599">
    <property type="protein sequence ID" value="EAU35084.1"/>
    <property type="molecule type" value="Genomic_DNA"/>
</dbReference>
<feature type="compositionally biased region" description="Basic and acidic residues" evidence="7">
    <location>
        <begin position="25"/>
        <end position="40"/>
    </location>
</feature>
<reference evidence="11" key="1">
    <citation type="submission" date="2005-09" db="EMBL/GenBank/DDBJ databases">
        <title>Annotation of the Aspergillus terreus NIH2624 genome.</title>
        <authorList>
            <person name="Birren B.W."/>
            <person name="Lander E.S."/>
            <person name="Galagan J.E."/>
            <person name="Nusbaum C."/>
            <person name="Devon K."/>
            <person name="Henn M."/>
            <person name="Ma L.-J."/>
            <person name="Jaffe D.B."/>
            <person name="Butler J."/>
            <person name="Alvarez P."/>
            <person name="Gnerre S."/>
            <person name="Grabherr M."/>
            <person name="Kleber M."/>
            <person name="Mauceli E.W."/>
            <person name="Brockman W."/>
            <person name="Rounsley S."/>
            <person name="Young S.K."/>
            <person name="LaButti K."/>
            <person name="Pushparaj V."/>
            <person name="DeCaprio D."/>
            <person name="Crawford M."/>
            <person name="Koehrsen M."/>
            <person name="Engels R."/>
            <person name="Montgomery P."/>
            <person name="Pearson M."/>
            <person name="Howarth C."/>
            <person name="Larson L."/>
            <person name="Luoma S."/>
            <person name="White J."/>
            <person name="Alvarado L."/>
            <person name="Kodira C.D."/>
            <person name="Zeng Q."/>
            <person name="Oleary S."/>
            <person name="Yandava C."/>
            <person name="Denning D.W."/>
            <person name="Nierman W.C."/>
            <person name="Milne T."/>
            <person name="Madden K."/>
        </authorList>
    </citation>
    <scope>NUCLEOTIDE SEQUENCE [LARGE SCALE GENOMIC DNA]</scope>
    <source>
        <strain evidence="11">NIH 2624 / FGSC A1156</strain>
    </source>
</reference>
<evidence type="ECO:0000313" key="10">
    <source>
        <dbReference type="EMBL" id="EAU35084.1"/>
    </source>
</evidence>
<dbReference type="Pfam" id="PF07690">
    <property type="entry name" value="MFS_1"/>
    <property type="match status" value="2"/>
</dbReference>
<feature type="transmembrane region" description="Helical" evidence="8">
    <location>
        <begin position="48"/>
        <end position="71"/>
    </location>
</feature>
<dbReference type="GO" id="GO:0022857">
    <property type="term" value="F:transmembrane transporter activity"/>
    <property type="evidence" value="ECO:0007669"/>
    <property type="project" value="InterPro"/>
</dbReference>
<protein>
    <recommendedName>
        <fullName evidence="9">Major facilitator superfamily (MFS) profile domain-containing protein</fullName>
    </recommendedName>
</protein>
<dbReference type="InterPro" id="IPR020846">
    <property type="entry name" value="MFS_dom"/>
</dbReference>
<dbReference type="OrthoDB" id="5667at2759"/>
<comment type="subcellular location">
    <subcellularLocation>
        <location evidence="1">Membrane</location>
        <topology evidence="1">Multi-pass membrane protein</topology>
    </subcellularLocation>
</comment>
<accession>Q0CNU7</accession>
<dbReference type="InterPro" id="IPR036259">
    <property type="entry name" value="MFS_trans_sf"/>
</dbReference>
<dbReference type="eggNOG" id="KOG2504">
    <property type="taxonomic scope" value="Eukaryota"/>
</dbReference>
<dbReference type="VEuPathDB" id="FungiDB:ATEG_04637"/>
<feature type="transmembrane region" description="Helical" evidence="8">
    <location>
        <begin position="142"/>
        <end position="162"/>
    </location>
</feature>
<feature type="transmembrane region" description="Helical" evidence="8">
    <location>
        <begin position="394"/>
        <end position="411"/>
    </location>
</feature>
<keyword evidence="6 8" id="KW-0472">Membrane</keyword>